<proteinExistence type="predicted"/>
<sequence>MQMACFQIVEIDFFLREQKTARTQIKIADNRKEGIIPSFPVI</sequence>
<dbReference type="EMBL" id="ALZR01000041">
    <property type="protein sequence ID" value="EJV17407.1"/>
    <property type="molecule type" value="Genomic_DNA"/>
</dbReference>
<evidence type="ECO:0000313" key="1">
    <source>
        <dbReference type="EMBL" id="EJV17407.1"/>
    </source>
</evidence>
<protein>
    <submittedName>
        <fullName evidence="1">Uncharacterized protein</fullName>
    </submittedName>
</protein>
<reference evidence="1 2" key="1">
    <citation type="submission" date="2012-04" db="EMBL/GenBank/DDBJ databases">
        <authorList>
            <person name="Weinstock G."/>
            <person name="Sodergren E."/>
            <person name="Lobos E.A."/>
            <person name="Fulton L."/>
            <person name="Fulton R."/>
            <person name="Courtney L."/>
            <person name="Fronick C."/>
            <person name="O'Laughlin M."/>
            <person name="Godfrey J."/>
            <person name="Wilson R.M."/>
            <person name="Miner T."/>
            <person name="Farmer C."/>
            <person name="Delehaunty K."/>
            <person name="Cordes M."/>
            <person name="Minx P."/>
            <person name="Tomlinson C."/>
            <person name="Chen J."/>
            <person name="Wollam A."/>
            <person name="Pepin K.H."/>
            <person name="Bhonagiri V."/>
            <person name="Zhang X."/>
            <person name="Suruliraj S."/>
            <person name="Warren W."/>
            <person name="Mitreva M."/>
            <person name="Mardis E.R."/>
            <person name="Wilson R.K."/>
        </authorList>
    </citation>
    <scope>NUCLEOTIDE SEQUENCE [LARGE SCALE GENOMIC DNA]</scope>
    <source>
        <strain evidence="1 2">ERV63</strain>
    </source>
</reference>
<name>A0AAV3GLA2_ENTFL</name>
<gene>
    <name evidence="1" type="ORF">HMPREF1336_01467</name>
</gene>
<comment type="caution">
    <text evidence="1">The sequence shown here is derived from an EMBL/GenBank/DDBJ whole genome shotgun (WGS) entry which is preliminary data.</text>
</comment>
<dbReference type="Proteomes" id="UP000004117">
    <property type="component" value="Unassembled WGS sequence"/>
</dbReference>
<organism evidence="1 2">
    <name type="scientific">Enterococcus faecalis ERV63</name>
    <dbReference type="NCBI Taxonomy" id="1134793"/>
    <lineage>
        <taxon>Bacteria</taxon>
        <taxon>Bacillati</taxon>
        <taxon>Bacillota</taxon>
        <taxon>Bacilli</taxon>
        <taxon>Lactobacillales</taxon>
        <taxon>Enterococcaceae</taxon>
        <taxon>Enterococcus</taxon>
    </lineage>
</organism>
<accession>A0AAV3GLA2</accession>
<dbReference type="AlphaFoldDB" id="A0AAV3GLA2"/>
<evidence type="ECO:0000313" key="2">
    <source>
        <dbReference type="Proteomes" id="UP000004117"/>
    </source>
</evidence>